<gene>
    <name evidence="1" type="ORF">C1752_01842</name>
</gene>
<organism evidence="1 2">
    <name type="scientific">Acaryochloris thomasi RCC1774</name>
    <dbReference type="NCBI Taxonomy" id="1764569"/>
    <lineage>
        <taxon>Bacteria</taxon>
        <taxon>Bacillati</taxon>
        <taxon>Cyanobacteriota</taxon>
        <taxon>Cyanophyceae</taxon>
        <taxon>Acaryochloridales</taxon>
        <taxon>Acaryochloridaceae</taxon>
        <taxon>Acaryochloris</taxon>
        <taxon>Acaryochloris thomasi</taxon>
    </lineage>
</organism>
<protein>
    <submittedName>
        <fullName evidence="1">Uncharacterized protein</fullName>
    </submittedName>
</protein>
<dbReference type="Proteomes" id="UP000248857">
    <property type="component" value="Unassembled WGS sequence"/>
</dbReference>
<dbReference type="AlphaFoldDB" id="A0A2W1JKZ3"/>
<comment type="caution">
    <text evidence="1">The sequence shown here is derived from an EMBL/GenBank/DDBJ whole genome shotgun (WGS) entry which is preliminary data.</text>
</comment>
<evidence type="ECO:0000313" key="2">
    <source>
        <dbReference type="Proteomes" id="UP000248857"/>
    </source>
</evidence>
<evidence type="ECO:0000313" key="1">
    <source>
        <dbReference type="EMBL" id="PZD74060.1"/>
    </source>
</evidence>
<name>A0A2W1JKZ3_9CYAN</name>
<dbReference type="EMBL" id="PQWO01000004">
    <property type="protein sequence ID" value="PZD74060.1"/>
    <property type="molecule type" value="Genomic_DNA"/>
</dbReference>
<proteinExistence type="predicted"/>
<reference evidence="1 2" key="1">
    <citation type="journal article" date="2018" name="Sci. Rep.">
        <title>A novel species of the marine cyanobacterium Acaryochloris with a unique pigment content and lifestyle.</title>
        <authorList>
            <person name="Partensky F."/>
            <person name="Six C."/>
            <person name="Ratin M."/>
            <person name="Garczarek L."/>
            <person name="Vaulot D."/>
            <person name="Probert I."/>
            <person name="Calteau A."/>
            <person name="Gourvil P."/>
            <person name="Marie D."/>
            <person name="Grebert T."/>
            <person name="Bouchier C."/>
            <person name="Le Panse S."/>
            <person name="Gachenot M."/>
            <person name="Rodriguez F."/>
            <person name="Garrido J.L."/>
        </authorList>
    </citation>
    <scope>NUCLEOTIDE SEQUENCE [LARGE SCALE GENOMIC DNA]</scope>
    <source>
        <strain evidence="1 2">RCC1774</strain>
    </source>
</reference>
<keyword evidence="2" id="KW-1185">Reference proteome</keyword>
<accession>A0A2W1JKZ3</accession>
<sequence>MRDKRAVLNALMFQRCLIYNLSLKPRRIFILIQVSYSLEMR</sequence>